<feature type="transmembrane region" description="Helical" evidence="2">
    <location>
        <begin position="328"/>
        <end position="349"/>
    </location>
</feature>
<evidence type="ECO:0000256" key="2">
    <source>
        <dbReference type="SAM" id="Phobius"/>
    </source>
</evidence>
<reference evidence="3" key="1">
    <citation type="submission" date="2023-10" db="EMBL/GenBank/DDBJ databases">
        <authorList>
            <person name="Chen Y."/>
            <person name="Shah S."/>
            <person name="Dougan E. K."/>
            <person name="Thang M."/>
            <person name="Chan C."/>
        </authorList>
    </citation>
    <scope>NUCLEOTIDE SEQUENCE [LARGE SCALE GENOMIC DNA]</scope>
</reference>
<feature type="transmembrane region" description="Helical" evidence="2">
    <location>
        <begin position="200"/>
        <end position="219"/>
    </location>
</feature>
<feature type="transmembrane region" description="Helical" evidence="2">
    <location>
        <begin position="153"/>
        <end position="180"/>
    </location>
</feature>
<dbReference type="Proteomes" id="UP001189429">
    <property type="component" value="Unassembled WGS sequence"/>
</dbReference>
<evidence type="ECO:0000313" key="3">
    <source>
        <dbReference type="EMBL" id="CAK0876254.1"/>
    </source>
</evidence>
<keyword evidence="2" id="KW-0472">Membrane</keyword>
<sequence>FRSHFGSRLGTRPAFQHACRPGPAMSAPAAAPVPAVEHAGAPDGDAAWPVPSGSSAAALGDGLSKGSTDPQSPTASAALARRPSILREAADEMLVELRGAPLQSCFSGRGRIWRSSAGEHSHYERTQKRDRLDWFISHDWGTSRWMKLLTLAVYFNGVSALCASFATCMLVFALQVAGVLAQRKKPEPCLTAGVEYEEVHGVWCFPAGVCAFFFVLLYWQVCRERVLPPAYAFVDKMCINQRDPREKERGVYSIGGFLQKSDFMLMLCTHRYFSRMWCTFEVAAWLRFKGVGSIVFLPPSDAVFTGVFFSIVLLTHFGVYVGTHFPGVPISACAKLIALCAPLPLVHSLRLVMRDLLSMPELLRTHDVAQTQCFCCQHKHVDPETGSALMCDREKVYDAIDCWYGSGAPRSSLEIFEAAGPSCTAAASRDGTARFNEDVQTKLAEALEVMVAQPVSYTSCLIAASPSMWYFLDQVTAIVLDGPYDAYLTFKRFLRILIISFILWPLVRANTVAMAKRFRHRGAGRCGELGRSFAAFGSGYLPIYACYWVLVSVASPSESMAIEVVLVVLLVVRIASLRYPLWFRLMASPKAELDVLG</sequence>
<keyword evidence="4" id="KW-1185">Reference proteome</keyword>
<dbReference type="EMBL" id="CAUYUJ010017611">
    <property type="protein sequence ID" value="CAK0876254.1"/>
    <property type="molecule type" value="Genomic_DNA"/>
</dbReference>
<evidence type="ECO:0008006" key="5">
    <source>
        <dbReference type="Google" id="ProtNLM"/>
    </source>
</evidence>
<feature type="compositionally biased region" description="Polar residues" evidence="1">
    <location>
        <begin position="65"/>
        <end position="75"/>
    </location>
</feature>
<feature type="region of interest" description="Disordered" evidence="1">
    <location>
        <begin position="1"/>
        <end position="80"/>
    </location>
</feature>
<gene>
    <name evidence="3" type="ORF">PCOR1329_LOCUS60687</name>
</gene>
<evidence type="ECO:0000256" key="1">
    <source>
        <dbReference type="SAM" id="MobiDB-lite"/>
    </source>
</evidence>
<feature type="compositionally biased region" description="Low complexity" evidence="1">
    <location>
        <begin position="21"/>
        <end position="42"/>
    </location>
</feature>
<name>A0ABN9VT69_9DINO</name>
<keyword evidence="2" id="KW-0812">Transmembrane</keyword>
<feature type="transmembrane region" description="Helical" evidence="2">
    <location>
        <begin position="492"/>
        <end position="513"/>
    </location>
</feature>
<accession>A0ABN9VT69</accession>
<comment type="caution">
    <text evidence="3">The sequence shown here is derived from an EMBL/GenBank/DDBJ whole genome shotgun (WGS) entry which is preliminary data.</text>
</comment>
<organism evidence="3 4">
    <name type="scientific">Prorocentrum cordatum</name>
    <dbReference type="NCBI Taxonomy" id="2364126"/>
    <lineage>
        <taxon>Eukaryota</taxon>
        <taxon>Sar</taxon>
        <taxon>Alveolata</taxon>
        <taxon>Dinophyceae</taxon>
        <taxon>Prorocentrales</taxon>
        <taxon>Prorocentraceae</taxon>
        <taxon>Prorocentrum</taxon>
    </lineage>
</organism>
<feature type="transmembrane region" description="Helical" evidence="2">
    <location>
        <begin position="533"/>
        <end position="554"/>
    </location>
</feature>
<feature type="transmembrane region" description="Helical" evidence="2">
    <location>
        <begin position="455"/>
        <end position="472"/>
    </location>
</feature>
<keyword evidence="2" id="KW-1133">Transmembrane helix</keyword>
<feature type="transmembrane region" description="Helical" evidence="2">
    <location>
        <begin position="560"/>
        <end position="581"/>
    </location>
</feature>
<protein>
    <recommendedName>
        <fullName evidence="5">TIR domain-containing protein</fullName>
    </recommendedName>
</protein>
<feature type="non-terminal residue" evidence="3">
    <location>
        <position position="1"/>
    </location>
</feature>
<proteinExistence type="predicted"/>
<evidence type="ECO:0000313" key="4">
    <source>
        <dbReference type="Proteomes" id="UP001189429"/>
    </source>
</evidence>